<dbReference type="EMBL" id="KV429051">
    <property type="protein sequence ID" value="KZT70386.1"/>
    <property type="molecule type" value="Genomic_DNA"/>
</dbReference>
<protein>
    <submittedName>
        <fullName evidence="2">Uncharacterized protein</fullName>
    </submittedName>
</protein>
<keyword evidence="3" id="KW-1185">Reference proteome</keyword>
<evidence type="ECO:0000313" key="3">
    <source>
        <dbReference type="Proteomes" id="UP000076727"/>
    </source>
</evidence>
<dbReference type="OrthoDB" id="10563418at2759"/>
<reference evidence="2 3" key="1">
    <citation type="journal article" date="2016" name="Mol. Biol. Evol.">
        <title>Comparative Genomics of Early-Diverging Mushroom-Forming Fungi Provides Insights into the Origins of Lignocellulose Decay Capabilities.</title>
        <authorList>
            <person name="Nagy L.G."/>
            <person name="Riley R."/>
            <person name="Tritt A."/>
            <person name="Adam C."/>
            <person name="Daum C."/>
            <person name="Floudas D."/>
            <person name="Sun H."/>
            <person name="Yadav J.S."/>
            <person name="Pangilinan J."/>
            <person name="Larsson K.H."/>
            <person name="Matsuura K."/>
            <person name="Barry K."/>
            <person name="Labutti K."/>
            <person name="Kuo R."/>
            <person name="Ohm R.A."/>
            <person name="Bhattacharya S.S."/>
            <person name="Shirouzu T."/>
            <person name="Yoshinaga Y."/>
            <person name="Martin F.M."/>
            <person name="Grigoriev I.V."/>
            <person name="Hibbett D.S."/>
        </authorList>
    </citation>
    <scope>NUCLEOTIDE SEQUENCE [LARGE SCALE GENOMIC DNA]</scope>
    <source>
        <strain evidence="2 3">L-15889</strain>
    </source>
</reference>
<dbReference type="Proteomes" id="UP000076727">
    <property type="component" value="Unassembled WGS sequence"/>
</dbReference>
<evidence type="ECO:0000313" key="2">
    <source>
        <dbReference type="EMBL" id="KZT70386.1"/>
    </source>
</evidence>
<proteinExistence type="predicted"/>
<dbReference type="AlphaFoldDB" id="A0A165R6Z9"/>
<name>A0A165R6Z9_9APHY</name>
<keyword evidence="1" id="KW-0732">Signal</keyword>
<sequence>MKFTPTFAVLACSLFHAIAAMPTLQSEKRLLAPNVADEANVKSILERRGGPIYWLDENEEPHLEKRIGRAYDQDFDLEKRGFPLGGYVLYNDELEGLYLFDYWYGKPMTTVVIEAALNQKA</sequence>
<feature type="signal peptide" evidence="1">
    <location>
        <begin position="1"/>
        <end position="20"/>
    </location>
</feature>
<evidence type="ECO:0000256" key="1">
    <source>
        <dbReference type="SAM" id="SignalP"/>
    </source>
</evidence>
<accession>A0A165R6Z9</accession>
<gene>
    <name evidence="2" type="ORF">DAEQUDRAFT_737348</name>
</gene>
<feature type="chain" id="PRO_5007865745" evidence="1">
    <location>
        <begin position="21"/>
        <end position="121"/>
    </location>
</feature>
<organism evidence="2 3">
    <name type="scientific">Daedalea quercina L-15889</name>
    <dbReference type="NCBI Taxonomy" id="1314783"/>
    <lineage>
        <taxon>Eukaryota</taxon>
        <taxon>Fungi</taxon>
        <taxon>Dikarya</taxon>
        <taxon>Basidiomycota</taxon>
        <taxon>Agaricomycotina</taxon>
        <taxon>Agaricomycetes</taxon>
        <taxon>Polyporales</taxon>
        <taxon>Fomitopsis</taxon>
    </lineage>
</organism>